<dbReference type="InterPro" id="IPR046756">
    <property type="entry name" value="VAS1/VOA1_TM"/>
</dbReference>
<evidence type="ECO:0000256" key="4">
    <source>
        <dbReference type="ARBA" id="ARBA00022692"/>
    </source>
</evidence>
<keyword evidence="9" id="KW-0961">Cell wall biogenesis/degradation</keyword>
<keyword evidence="7 10" id="KW-1133">Transmembrane helix</keyword>
<keyword evidence="4 10" id="KW-0812">Transmembrane</keyword>
<dbReference type="GO" id="GO:0006078">
    <property type="term" value="P:(1-&gt;6)-beta-D-glucan biosynthetic process"/>
    <property type="evidence" value="ECO:0007669"/>
    <property type="project" value="TreeGrafter"/>
</dbReference>
<dbReference type="GeneID" id="87883399"/>
<dbReference type="GO" id="GO:0005789">
    <property type="term" value="C:endoplasmic reticulum membrane"/>
    <property type="evidence" value="ECO:0007669"/>
    <property type="project" value="UniProtKB-SubCell"/>
</dbReference>
<dbReference type="RefSeq" id="XP_062724347.1">
    <property type="nucleotide sequence ID" value="XM_062864570.1"/>
</dbReference>
<keyword evidence="14" id="KW-1185">Reference proteome</keyword>
<evidence type="ECO:0000256" key="1">
    <source>
        <dbReference type="ARBA" id="ARBA00004115"/>
    </source>
</evidence>
<reference evidence="13" key="2">
    <citation type="submission" date="2023-06" db="EMBL/GenBank/DDBJ databases">
        <authorList>
            <consortium name="Lawrence Berkeley National Laboratory"/>
            <person name="Mondo S.J."/>
            <person name="Hensen N."/>
            <person name="Bonometti L."/>
            <person name="Westerberg I."/>
            <person name="Brannstrom I.O."/>
            <person name="Guillou S."/>
            <person name="Cros-Aarteil S."/>
            <person name="Calhoun S."/>
            <person name="Haridas S."/>
            <person name="Kuo A."/>
            <person name="Pangilinan J."/>
            <person name="Riley R."/>
            <person name="Labutti K."/>
            <person name="Andreopoulos B."/>
            <person name="Lipzen A."/>
            <person name="Chen C."/>
            <person name="Yanf M."/>
            <person name="Daum C."/>
            <person name="Ng V."/>
            <person name="Clum A."/>
            <person name="Steindorff A."/>
            <person name="Ohm R."/>
            <person name="Martin F."/>
            <person name="Silar P."/>
            <person name="Natvig D."/>
            <person name="Lalanne C."/>
            <person name="Gautier V."/>
            <person name="Ament-Velasquez S.L."/>
            <person name="Kruys A."/>
            <person name="Hutchinson M.I."/>
            <person name="Powell A.J."/>
            <person name="Barry K."/>
            <person name="Miller A.N."/>
            <person name="Grigoriev I.V."/>
            <person name="Debuchy R."/>
            <person name="Gladieux P."/>
            <person name="Thoren M.H."/>
            <person name="Johannesson H."/>
        </authorList>
    </citation>
    <scope>NUCLEOTIDE SEQUENCE</scope>
    <source>
        <strain evidence="13">CBS 333.67</strain>
    </source>
</reference>
<dbReference type="PANTHER" id="PTHR28285">
    <property type="entry name" value="PROTEIN BIG1"/>
    <property type="match status" value="1"/>
</dbReference>
<proteinExistence type="inferred from homology"/>
<organism evidence="13 14">
    <name type="scientific">Chaetomium strumarium</name>
    <dbReference type="NCBI Taxonomy" id="1170767"/>
    <lineage>
        <taxon>Eukaryota</taxon>
        <taxon>Fungi</taxon>
        <taxon>Dikarya</taxon>
        <taxon>Ascomycota</taxon>
        <taxon>Pezizomycotina</taxon>
        <taxon>Sordariomycetes</taxon>
        <taxon>Sordariomycetidae</taxon>
        <taxon>Sordariales</taxon>
        <taxon>Chaetomiaceae</taxon>
        <taxon>Chaetomium</taxon>
    </lineage>
</organism>
<evidence type="ECO:0000256" key="3">
    <source>
        <dbReference type="ARBA" id="ARBA00022089"/>
    </source>
</evidence>
<dbReference type="PANTHER" id="PTHR28285:SF1">
    <property type="entry name" value="PROTEIN BIG1"/>
    <property type="match status" value="1"/>
</dbReference>
<evidence type="ECO:0000256" key="5">
    <source>
        <dbReference type="ARBA" id="ARBA00022729"/>
    </source>
</evidence>
<evidence type="ECO:0000256" key="6">
    <source>
        <dbReference type="ARBA" id="ARBA00022824"/>
    </source>
</evidence>
<dbReference type="GO" id="GO:0009272">
    <property type="term" value="P:fungal-type cell wall biogenesis"/>
    <property type="evidence" value="ECO:0007669"/>
    <property type="project" value="TreeGrafter"/>
</dbReference>
<evidence type="ECO:0000256" key="2">
    <source>
        <dbReference type="ARBA" id="ARBA00008203"/>
    </source>
</evidence>
<feature type="signal peptide" evidence="11">
    <location>
        <begin position="1"/>
        <end position="19"/>
    </location>
</feature>
<evidence type="ECO:0000313" key="14">
    <source>
        <dbReference type="Proteomes" id="UP001273166"/>
    </source>
</evidence>
<keyword evidence="5 11" id="KW-0732">Signal</keyword>
<feature type="chain" id="PRO_5042472628" description="Protein BIG1" evidence="11">
    <location>
        <begin position="20"/>
        <end position="284"/>
    </location>
</feature>
<dbReference type="InterPro" id="IPR037654">
    <property type="entry name" value="Big1"/>
</dbReference>
<comment type="subcellular location">
    <subcellularLocation>
        <location evidence="1">Endoplasmic reticulum membrane</location>
        <topology evidence="1">Single-pass type I membrane protein</topology>
    </subcellularLocation>
</comment>
<accession>A0AAJ0M4B9</accession>
<dbReference type="EMBL" id="JAUDZG010000002">
    <property type="protein sequence ID" value="KAK3308567.1"/>
    <property type="molecule type" value="Genomic_DNA"/>
</dbReference>
<feature type="transmembrane region" description="Helical" evidence="10">
    <location>
        <begin position="235"/>
        <end position="258"/>
    </location>
</feature>
<dbReference type="Proteomes" id="UP001273166">
    <property type="component" value="Unassembled WGS sequence"/>
</dbReference>
<protein>
    <recommendedName>
        <fullName evidence="3">Protein BIG1</fullName>
    </recommendedName>
</protein>
<dbReference type="GO" id="GO:0071555">
    <property type="term" value="P:cell wall organization"/>
    <property type="evidence" value="ECO:0007669"/>
    <property type="project" value="UniProtKB-KW"/>
</dbReference>
<gene>
    <name evidence="13" type="ORF">B0T15DRAFT_391159</name>
</gene>
<evidence type="ECO:0000313" key="13">
    <source>
        <dbReference type="EMBL" id="KAK3308567.1"/>
    </source>
</evidence>
<evidence type="ECO:0000256" key="8">
    <source>
        <dbReference type="ARBA" id="ARBA00023136"/>
    </source>
</evidence>
<name>A0AAJ0M4B9_9PEZI</name>
<dbReference type="AlphaFoldDB" id="A0AAJ0M4B9"/>
<keyword evidence="8 10" id="KW-0472">Membrane</keyword>
<evidence type="ECO:0000256" key="11">
    <source>
        <dbReference type="SAM" id="SignalP"/>
    </source>
</evidence>
<comment type="similarity">
    <text evidence="2">Belongs to the BIG1 family.</text>
</comment>
<evidence type="ECO:0000256" key="10">
    <source>
        <dbReference type="SAM" id="Phobius"/>
    </source>
</evidence>
<dbReference type="Pfam" id="PF20520">
    <property type="entry name" value="Ac45-VOA1_TM"/>
    <property type="match status" value="1"/>
</dbReference>
<reference evidence="13" key="1">
    <citation type="journal article" date="2023" name="Mol. Phylogenet. Evol.">
        <title>Genome-scale phylogeny and comparative genomics of the fungal order Sordariales.</title>
        <authorList>
            <person name="Hensen N."/>
            <person name="Bonometti L."/>
            <person name="Westerberg I."/>
            <person name="Brannstrom I.O."/>
            <person name="Guillou S."/>
            <person name="Cros-Aarteil S."/>
            <person name="Calhoun S."/>
            <person name="Haridas S."/>
            <person name="Kuo A."/>
            <person name="Mondo S."/>
            <person name="Pangilinan J."/>
            <person name="Riley R."/>
            <person name="LaButti K."/>
            <person name="Andreopoulos B."/>
            <person name="Lipzen A."/>
            <person name="Chen C."/>
            <person name="Yan M."/>
            <person name="Daum C."/>
            <person name="Ng V."/>
            <person name="Clum A."/>
            <person name="Steindorff A."/>
            <person name="Ohm R.A."/>
            <person name="Martin F."/>
            <person name="Silar P."/>
            <person name="Natvig D.O."/>
            <person name="Lalanne C."/>
            <person name="Gautier V."/>
            <person name="Ament-Velasquez S.L."/>
            <person name="Kruys A."/>
            <person name="Hutchinson M.I."/>
            <person name="Powell A.J."/>
            <person name="Barry K."/>
            <person name="Miller A.N."/>
            <person name="Grigoriev I.V."/>
            <person name="Debuchy R."/>
            <person name="Gladieux P."/>
            <person name="Hiltunen Thoren M."/>
            <person name="Johannesson H."/>
        </authorList>
    </citation>
    <scope>NUCLEOTIDE SEQUENCE</scope>
    <source>
        <strain evidence="13">CBS 333.67</strain>
    </source>
</reference>
<feature type="domain" description="V-type proton ATPase subunit S1/VOA1 transmembrane" evidence="12">
    <location>
        <begin position="234"/>
        <end position="273"/>
    </location>
</feature>
<evidence type="ECO:0000259" key="12">
    <source>
        <dbReference type="Pfam" id="PF20520"/>
    </source>
</evidence>
<evidence type="ECO:0000256" key="7">
    <source>
        <dbReference type="ARBA" id="ARBA00022989"/>
    </source>
</evidence>
<evidence type="ECO:0000256" key="9">
    <source>
        <dbReference type="ARBA" id="ARBA00023316"/>
    </source>
</evidence>
<keyword evidence="6" id="KW-0256">Endoplasmic reticulum</keyword>
<comment type="caution">
    <text evidence="13">The sequence shown here is derived from an EMBL/GenBank/DDBJ whole genome shotgun (WGS) entry which is preliminary data.</text>
</comment>
<sequence length="284" mass="30979">MKSHIAASLLACWAAHVQAFSDSSPFILFSTAKLPPPSSITQLQTSSQVLTGAKSLLASCPTRRYILVSQPNMHAADIRDDGDNGCNMPNLCRAVQSAGAQENVWAVAEVVGQVSGQPLAEYITQACQERRGQAPTVERVELRHLPPVASGERSEEARRDILGDNDHELGKLLETLDSDYTVMLLSDPNEIKAYQPDFAEPVHMDMKRWSEDRGVAAPKKGNSTSNLPLFEKYQFFTPGIFMSFIVLAILLSILGVGLKAISSLEVSYGAFDKEMGPAAQKKQM</sequence>